<accession>A0A9P1D2Y7</accession>
<dbReference type="AlphaFoldDB" id="A0A9P1D2Y7"/>
<dbReference type="EMBL" id="CAMXCT020003083">
    <property type="protein sequence ID" value="CAL1155690.1"/>
    <property type="molecule type" value="Genomic_DNA"/>
</dbReference>
<reference evidence="3" key="1">
    <citation type="submission" date="2022-10" db="EMBL/GenBank/DDBJ databases">
        <authorList>
            <person name="Chen Y."/>
            <person name="Dougan E. K."/>
            <person name="Chan C."/>
            <person name="Rhodes N."/>
            <person name="Thang M."/>
        </authorList>
    </citation>
    <scope>NUCLEOTIDE SEQUENCE</scope>
</reference>
<evidence type="ECO:0000313" key="4">
    <source>
        <dbReference type="EMBL" id="CAL4789627.1"/>
    </source>
</evidence>
<feature type="transmembrane region" description="Helical" evidence="2">
    <location>
        <begin position="6"/>
        <end position="29"/>
    </location>
</feature>
<protein>
    <submittedName>
        <fullName evidence="3">Uncharacterized protein</fullName>
    </submittedName>
</protein>
<keyword evidence="2" id="KW-0812">Transmembrane</keyword>
<comment type="caution">
    <text evidence="3">The sequence shown here is derived from an EMBL/GenBank/DDBJ whole genome shotgun (WGS) entry which is preliminary data.</text>
</comment>
<keyword evidence="2" id="KW-0472">Membrane</keyword>
<evidence type="ECO:0000256" key="2">
    <source>
        <dbReference type="SAM" id="Phobius"/>
    </source>
</evidence>
<organism evidence="3">
    <name type="scientific">Cladocopium goreaui</name>
    <dbReference type="NCBI Taxonomy" id="2562237"/>
    <lineage>
        <taxon>Eukaryota</taxon>
        <taxon>Sar</taxon>
        <taxon>Alveolata</taxon>
        <taxon>Dinophyceae</taxon>
        <taxon>Suessiales</taxon>
        <taxon>Symbiodiniaceae</taxon>
        <taxon>Cladocopium</taxon>
    </lineage>
</organism>
<keyword evidence="5" id="KW-1185">Reference proteome</keyword>
<evidence type="ECO:0000256" key="1">
    <source>
        <dbReference type="SAM" id="MobiDB-lite"/>
    </source>
</evidence>
<proteinExistence type="predicted"/>
<keyword evidence="2" id="KW-1133">Transmembrane helix</keyword>
<dbReference type="EMBL" id="CAMXCT010003083">
    <property type="protein sequence ID" value="CAI4002315.1"/>
    <property type="molecule type" value="Genomic_DNA"/>
</dbReference>
<gene>
    <name evidence="3" type="ORF">C1SCF055_LOCUS28279</name>
</gene>
<feature type="region of interest" description="Disordered" evidence="1">
    <location>
        <begin position="321"/>
        <end position="340"/>
    </location>
</feature>
<name>A0A9P1D2Y7_9DINO</name>
<feature type="region of interest" description="Disordered" evidence="1">
    <location>
        <begin position="170"/>
        <end position="199"/>
    </location>
</feature>
<feature type="compositionally biased region" description="Basic and acidic residues" evidence="1">
    <location>
        <begin position="177"/>
        <end position="199"/>
    </location>
</feature>
<evidence type="ECO:0000313" key="5">
    <source>
        <dbReference type="Proteomes" id="UP001152797"/>
    </source>
</evidence>
<dbReference type="EMBL" id="CAMXCT030003083">
    <property type="protein sequence ID" value="CAL4789627.1"/>
    <property type="molecule type" value="Genomic_DNA"/>
</dbReference>
<sequence>MASFESVYTVFVILVMIVAGLSSVVFLVWRFRTQAPLLIHVTPETKVQPWPRRISALGFYKTCHDENQNKCQQDGWWGHTDHTSHVPAEMKSTISALSTLACSLQISKMPKLLEHVQIFRPKAPPRIPSALPQLQLCSPKLNQNTAPLAPLDPLAPKKPARSTLVIVESRSLQSPKRPREMKEMKESEPEPILHPKCPQDTEEIPAWPQVASSDTTRLLAESDDSQLIDLSPKQPIKRKMENSCNIFFAKISLDGHGEPLDFVPQPVKTHRVPKRVIFIEPNIGSFPRHLEQIPALLQPALPQWPPKLRPMLWPTESLMSELNTPATPEPRAPTIPKRVKQPRPVLPPLWPREGPWWTFGRS</sequence>
<dbReference type="Proteomes" id="UP001152797">
    <property type="component" value="Unassembled WGS sequence"/>
</dbReference>
<reference evidence="4 5" key="2">
    <citation type="submission" date="2024-05" db="EMBL/GenBank/DDBJ databases">
        <authorList>
            <person name="Chen Y."/>
            <person name="Shah S."/>
            <person name="Dougan E. K."/>
            <person name="Thang M."/>
            <person name="Chan C."/>
        </authorList>
    </citation>
    <scope>NUCLEOTIDE SEQUENCE [LARGE SCALE GENOMIC DNA]</scope>
</reference>
<evidence type="ECO:0000313" key="3">
    <source>
        <dbReference type="EMBL" id="CAI4002315.1"/>
    </source>
</evidence>